<protein>
    <submittedName>
        <fullName evidence="1">Uncharacterized protein</fullName>
    </submittedName>
</protein>
<keyword evidence="2" id="KW-1185">Reference proteome</keyword>
<dbReference type="EMBL" id="CAJFCW020000001">
    <property type="protein sequence ID" value="CAG9076851.1"/>
    <property type="molecule type" value="Genomic_DNA"/>
</dbReference>
<proteinExistence type="predicted"/>
<sequence length="391" mass="44326">MQKEQISIRKVNVVEYKMGTIISRSGSVVVDIVKEALKKLNAGLESVVKAEVLRSGTLVEVDSADKIDPNEELVITLDLYRRVRMDPLVEAVLFSKDNKQLTETVLKYADDEIRGQVWKLEDKYLNDNLKGRAYSQISDDVVGTINRALLDCLQKVKEVDVASELVSILKKIVLLRTASGHEISQQLAPLKQGLNKNDNKFCEVLATKASEAWSETTRNFNYFLMTMNSKVLPVSDGVYTFIYKTDMSNVLARVNSMIVRRGKDTCMIIFPSSQWLFSRSYIKWDNILKKGLKKLNETLKTLSNIYLYIFGFPTDPLDVHFIGRLGKFNRICEHNAHNFGFVDTSMFLPKHLKASSLKRRDLTDPKLLPDDLETEVLGKAVDHIKGLVEGS</sequence>
<reference evidence="1" key="1">
    <citation type="submission" date="2020-09" db="EMBL/GenBank/DDBJ databases">
        <authorList>
            <person name="Kikuchi T."/>
        </authorList>
    </citation>
    <scope>NUCLEOTIDE SEQUENCE</scope>
    <source>
        <strain evidence="1">SH1</strain>
    </source>
</reference>
<evidence type="ECO:0000313" key="2">
    <source>
        <dbReference type="Proteomes" id="UP000614601"/>
    </source>
</evidence>
<organism evidence="1 2">
    <name type="scientific">Bursaphelenchus okinawaensis</name>
    <dbReference type="NCBI Taxonomy" id="465554"/>
    <lineage>
        <taxon>Eukaryota</taxon>
        <taxon>Metazoa</taxon>
        <taxon>Ecdysozoa</taxon>
        <taxon>Nematoda</taxon>
        <taxon>Chromadorea</taxon>
        <taxon>Rhabditida</taxon>
        <taxon>Tylenchina</taxon>
        <taxon>Tylenchomorpha</taxon>
        <taxon>Aphelenchoidea</taxon>
        <taxon>Aphelenchoididae</taxon>
        <taxon>Bursaphelenchus</taxon>
    </lineage>
</organism>
<dbReference type="Proteomes" id="UP000783686">
    <property type="component" value="Unassembled WGS sequence"/>
</dbReference>
<name>A0A811JPQ9_9BILA</name>
<gene>
    <name evidence="1" type="ORF">BOKJ2_LOCUS23</name>
</gene>
<evidence type="ECO:0000313" key="1">
    <source>
        <dbReference type="EMBL" id="CAD5205339.1"/>
    </source>
</evidence>
<dbReference type="AlphaFoldDB" id="A0A811JPQ9"/>
<accession>A0A811JPQ9</accession>
<dbReference type="Proteomes" id="UP000614601">
    <property type="component" value="Unassembled WGS sequence"/>
</dbReference>
<dbReference type="EMBL" id="CAJFDH010000001">
    <property type="protein sequence ID" value="CAD5205339.1"/>
    <property type="molecule type" value="Genomic_DNA"/>
</dbReference>
<comment type="caution">
    <text evidence="1">The sequence shown here is derived from an EMBL/GenBank/DDBJ whole genome shotgun (WGS) entry which is preliminary data.</text>
</comment>